<organism evidence="1 2">
    <name type="scientific">Panicum virgatum</name>
    <name type="common">Blackwell switchgrass</name>
    <dbReference type="NCBI Taxonomy" id="38727"/>
    <lineage>
        <taxon>Eukaryota</taxon>
        <taxon>Viridiplantae</taxon>
        <taxon>Streptophyta</taxon>
        <taxon>Embryophyta</taxon>
        <taxon>Tracheophyta</taxon>
        <taxon>Spermatophyta</taxon>
        <taxon>Magnoliopsida</taxon>
        <taxon>Liliopsida</taxon>
        <taxon>Poales</taxon>
        <taxon>Poaceae</taxon>
        <taxon>PACMAD clade</taxon>
        <taxon>Panicoideae</taxon>
        <taxon>Panicodae</taxon>
        <taxon>Paniceae</taxon>
        <taxon>Panicinae</taxon>
        <taxon>Panicum</taxon>
        <taxon>Panicum sect. Hiantes</taxon>
    </lineage>
</organism>
<reference evidence="1" key="1">
    <citation type="submission" date="2020-05" db="EMBL/GenBank/DDBJ databases">
        <title>WGS assembly of Panicum virgatum.</title>
        <authorList>
            <person name="Lovell J.T."/>
            <person name="Jenkins J."/>
            <person name="Shu S."/>
            <person name="Juenger T.E."/>
            <person name="Schmutz J."/>
        </authorList>
    </citation>
    <scope>NUCLEOTIDE SEQUENCE</scope>
    <source>
        <strain evidence="1">AP13</strain>
    </source>
</reference>
<dbReference type="AlphaFoldDB" id="A0A8T0R7L9"/>
<evidence type="ECO:0000313" key="2">
    <source>
        <dbReference type="Proteomes" id="UP000823388"/>
    </source>
</evidence>
<accession>A0A8T0R7L9</accession>
<dbReference type="PANTHER" id="PTHR37244:SF1">
    <property type="entry name" value="NADP-SPECIFIC GLUTAMATE DEHYDROGENASE"/>
    <property type="match status" value="1"/>
</dbReference>
<proteinExistence type="predicted"/>
<dbReference type="PANTHER" id="PTHR37244">
    <property type="entry name" value="NADP-SPECIFIC GLUTAMATE DEHYDROGENASE"/>
    <property type="match status" value="1"/>
</dbReference>
<sequence>MDHAPPPPPPPDPGSCLEVRLFYVRVAPHGGAAPPPRLALELRPAADGEEAIPLALRLDRHDAASGEATYVSTAAARLAPPAAAFEVADHRGATLLRGSLRRCPPGAKAADSPAWEIDCVPAAGAAASASAFEVYVAGCCGGEPAVLTRALRLATPEEAAGGLVRRRPGTLTAAGNEGDNDMNSTSMQYPEGWYSNDDDGQLSWFNAGVRVGVGIGLGVCWCWHRCWAPHAILPSNDQKLEAAVLLTVLQLLPRPQMASRPLRPTEKQSVYSSFMCCL</sequence>
<dbReference type="EMBL" id="CM029047">
    <property type="protein sequence ID" value="KAG2581544.1"/>
    <property type="molecule type" value="Genomic_DNA"/>
</dbReference>
<dbReference type="Proteomes" id="UP000823388">
    <property type="component" value="Chromosome 6K"/>
</dbReference>
<evidence type="ECO:0000313" key="1">
    <source>
        <dbReference type="EMBL" id="KAG2581544.1"/>
    </source>
</evidence>
<name>A0A8T0R7L9_PANVG</name>
<keyword evidence="2" id="KW-1185">Reference proteome</keyword>
<protein>
    <submittedName>
        <fullName evidence="1">Uncharacterized protein</fullName>
    </submittedName>
</protein>
<comment type="caution">
    <text evidence="1">The sequence shown here is derived from an EMBL/GenBank/DDBJ whole genome shotgun (WGS) entry which is preliminary data.</text>
</comment>
<gene>
    <name evidence="1" type="ORF">PVAP13_6KG053000</name>
</gene>